<sequence length="237" mass="28341">MKLKKLYIFLAISLPLVTLAIALPIVLINQKKSIVFANKENDLIHFKKNNNLTNDEKKSLVSFVQNIKQEGEENNFFFPTKTKNNFSNIELLNSYLIASKFLLEKEEINTFLNKISINFESMSSIFQLSYYLSVYFIKNSNNIDWKKITKFLDIFYDEKNKVFHEKNDQIEINKKDIFYNNVLIWEAFINSNLEIPSKYKITDFIQKYILENLEKTNDENDLWYYWIIINSLKKKIY</sequence>
<evidence type="ECO:0000313" key="1">
    <source>
        <dbReference type="EMBL" id="CAC13801.1"/>
    </source>
</evidence>
<organism evidence="2">
    <name type="scientific">Mycoplasmopsis pulmonis (strain UAB CTIP)</name>
    <name type="common">Mycoplasma pulmonis</name>
    <dbReference type="NCBI Taxonomy" id="272635"/>
    <lineage>
        <taxon>Bacteria</taxon>
        <taxon>Bacillati</taxon>
        <taxon>Mycoplasmatota</taxon>
        <taxon>Mycoplasmoidales</taxon>
        <taxon>Metamycoplasmataceae</taxon>
        <taxon>Mycoplasmopsis</taxon>
    </lineage>
</organism>
<evidence type="ECO:0000313" key="2">
    <source>
        <dbReference type="Proteomes" id="UP000000528"/>
    </source>
</evidence>
<name>Q98PU1_MYCPU</name>
<reference evidence="1 2" key="1">
    <citation type="journal article" date="2001" name="Nucleic Acids Res.">
        <title>The complete genome sequence of the murine respiratory pathogen Mycoplasma pulmonis.</title>
        <authorList>
            <person name="Chambaud I."/>
            <person name="Heilig R."/>
            <person name="Ferris S."/>
            <person name="Barbe V."/>
            <person name="Samson D."/>
            <person name="Galisson F."/>
            <person name="Moszer I."/>
            <person name="Dybvig K."/>
            <person name="Wroblewski H."/>
            <person name="Viari A."/>
            <person name="Rocha E.P.C."/>
            <person name="Blanchard A."/>
        </authorList>
    </citation>
    <scope>NUCLEOTIDE SEQUENCE [LARGE SCALE GENOMIC DNA]</scope>
    <source>
        <strain evidence="1 2">UAB CTIP</strain>
    </source>
</reference>
<dbReference type="HOGENOM" id="CLU_1169643_0_0_14"/>
<proteinExistence type="predicted"/>
<dbReference type="PIR" id="D90590">
    <property type="entry name" value="D90590"/>
</dbReference>
<dbReference type="EMBL" id="AL445565">
    <property type="protein sequence ID" value="CAC13801.1"/>
    <property type="molecule type" value="Genomic_DNA"/>
</dbReference>
<dbReference type="BioCyc" id="MPUL272635:G1GT6-638-MONOMER"/>
<keyword evidence="2" id="KW-1185">Reference proteome</keyword>
<dbReference type="KEGG" id="mpu:MYPU_6280"/>
<protein>
    <submittedName>
        <fullName evidence="1">Uncharacterized protein</fullName>
    </submittedName>
</protein>
<dbReference type="RefSeq" id="WP_010925429.1">
    <property type="nucleotide sequence ID" value="NC_002771.1"/>
</dbReference>
<dbReference type="Proteomes" id="UP000000528">
    <property type="component" value="Chromosome"/>
</dbReference>
<gene>
    <name evidence="1" type="ordered locus">MYPU_6280</name>
</gene>
<accession>Q98PU1</accession>
<dbReference type="AlphaFoldDB" id="Q98PU1"/>
<dbReference type="STRING" id="272635.gene:17577235"/>